<dbReference type="FunFam" id="3.40.50.970:FF:000129">
    <property type="entry name" value="Transketolase"/>
    <property type="match status" value="1"/>
</dbReference>
<dbReference type="AlphaFoldDB" id="A0A1F6DAM9"/>
<dbReference type="Pfam" id="PF02779">
    <property type="entry name" value="Transket_pyr"/>
    <property type="match status" value="1"/>
</dbReference>
<evidence type="ECO:0000259" key="5">
    <source>
        <dbReference type="SMART" id="SM00861"/>
    </source>
</evidence>
<gene>
    <name evidence="6" type="ORF">A2765_05545</name>
</gene>
<dbReference type="PANTHER" id="PTHR43825">
    <property type="entry name" value="PYRUVATE DEHYDROGENASE E1 COMPONENT"/>
    <property type="match status" value="1"/>
</dbReference>
<comment type="caution">
    <text evidence="6">The sequence shown here is derived from an EMBL/GenBank/DDBJ whole genome shotgun (WGS) entry which is preliminary data.</text>
</comment>
<reference evidence="6 7" key="1">
    <citation type="journal article" date="2016" name="Nat. Commun.">
        <title>Thousands of microbial genomes shed light on interconnected biogeochemical processes in an aquifer system.</title>
        <authorList>
            <person name="Anantharaman K."/>
            <person name="Brown C.T."/>
            <person name="Hug L.A."/>
            <person name="Sharon I."/>
            <person name="Castelle C.J."/>
            <person name="Probst A.J."/>
            <person name="Thomas B.C."/>
            <person name="Singh A."/>
            <person name="Wilkins M.J."/>
            <person name="Karaoz U."/>
            <person name="Brodie E.L."/>
            <person name="Williams K.H."/>
            <person name="Hubbard S.S."/>
            <person name="Banfield J.F."/>
        </authorList>
    </citation>
    <scope>NUCLEOTIDE SEQUENCE [LARGE SCALE GENOMIC DNA]</scope>
</reference>
<evidence type="ECO:0000313" key="6">
    <source>
        <dbReference type="EMBL" id="OGG58445.1"/>
    </source>
</evidence>
<dbReference type="InterPro" id="IPR020826">
    <property type="entry name" value="Transketolase_BS"/>
</dbReference>
<dbReference type="Gene3D" id="3.40.50.920">
    <property type="match status" value="1"/>
</dbReference>
<feature type="domain" description="Transketolase-like pyrimidine-binding" evidence="5">
    <location>
        <begin position="2"/>
        <end position="167"/>
    </location>
</feature>
<evidence type="ECO:0000256" key="3">
    <source>
        <dbReference type="ARBA" id="ARBA00022679"/>
    </source>
</evidence>
<dbReference type="SMART" id="SM00861">
    <property type="entry name" value="Transket_pyr"/>
    <property type="match status" value="1"/>
</dbReference>
<keyword evidence="4" id="KW-0786">Thiamine pyrophosphate</keyword>
<organism evidence="6 7">
    <name type="scientific">Candidatus Kaiserbacteria bacterium RIFCSPHIGHO2_01_FULL_56_24</name>
    <dbReference type="NCBI Taxonomy" id="1798487"/>
    <lineage>
        <taxon>Bacteria</taxon>
        <taxon>Candidatus Kaiseribacteriota</taxon>
    </lineage>
</organism>
<comment type="cofactor">
    <cofactor evidence="1">
        <name>thiamine diphosphate</name>
        <dbReference type="ChEBI" id="CHEBI:58937"/>
    </cofactor>
</comment>
<accession>A0A1F6DAM9</accession>
<sequence>MAPTRDGFGKGAVEAGKADERVVVLSADLTESTRAEWFQKEFPGRFIEMGVAEQNMATVAAGMANYGKIPFFTSYAAFSPGRNWEQIRTTIALNNVPAIVCGMHAGVSVGPDGATHQMLEDIALMRAMPNMIVISPCDAEEGRKATIAAATQGSPVYLRFAREKTPIMTTAETPFEIGKANILWRCQGDTLTSKVVIFATGPLVHNALLAAKQLENEIPTTVVNVHTIKPLDEVTILGAVQNAAGVVTVEEHQVNGGLGSAIAELLAKNHPLPIEFIGVQDRFGQSGEPKELIEHYGMGVKHIVEAVKKLAK</sequence>
<dbReference type="Gene3D" id="3.40.50.970">
    <property type="match status" value="1"/>
</dbReference>
<dbReference type="InterPro" id="IPR009014">
    <property type="entry name" value="Transketo_C/PFOR_II"/>
</dbReference>
<dbReference type="Pfam" id="PF02780">
    <property type="entry name" value="Transketolase_C"/>
    <property type="match status" value="1"/>
</dbReference>
<dbReference type="PROSITE" id="PS00802">
    <property type="entry name" value="TRANSKETOLASE_2"/>
    <property type="match status" value="1"/>
</dbReference>
<dbReference type="InterPro" id="IPR029061">
    <property type="entry name" value="THDP-binding"/>
</dbReference>
<name>A0A1F6DAM9_9BACT</name>
<dbReference type="PANTHER" id="PTHR43825:SF1">
    <property type="entry name" value="TRANSKETOLASE-LIKE PYRIMIDINE-BINDING DOMAIN-CONTAINING PROTEIN"/>
    <property type="match status" value="1"/>
</dbReference>
<dbReference type="CDD" id="cd07033">
    <property type="entry name" value="TPP_PYR_DXS_TK_like"/>
    <property type="match status" value="1"/>
</dbReference>
<dbReference type="InterPro" id="IPR033248">
    <property type="entry name" value="Transketolase_C"/>
</dbReference>
<evidence type="ECO:0000256" key="1">
    <source>
        <dbReference type="ARBA" id="ARBA00001964"/>
    </source>
</evidence>
<dbReference type="InterPro" id="IPR005475">
    <property type="entry name" value="Transketolase-like_Pyr-bd"/>
</dbReference>
<dbReference type="SUPFAM" id="SSF52922">
    <property type="entry name" value="TK C-terminal domain-like"/>
    <property type="match status" value="1"/>
</dbReference>
<dbReference type="InterPro" id="IPR051157">
    <property type="entry name" value="PDH/Transketolase"/>
</dbReference>
<dbReference type="GO" id="GO:0016740">
    <property type="term" value="F:transferase activity"/>
    <property type="evidence" value="ECO:0007669"/>
    <property type="project" value="UniProtKB-KW"/>
</dbReference>
<proteinExistence type="inferred from homology"/>
<comment type="similarity">
    <text evidence="2">Belongs to the transketolase family.</text>
</comment>
<dbReference type="EMBL" id="MFLA01000033">
    <property type="protein sequence ID" value="OGG58445.1"/>
    <property type="molecule type" value="Genomic_DNA"/>
</dbReference>
<evidence type="ECO:0000256" key="4">
    <source>
        <dbReference type="ARBA" id="ARBA00023052"/>
    </source>
</evidence>
<keyword evidence="3" id="KW-0808">Transferase</keyword>
<evidence type="ECO:0000256" key="2">
    <source>
        <dbReference type="ARBA" id="ARBA00007131"/>
    </source>
</evidence>
<protein>
    <submittedName>
        <fullName evidence="6">Transketolase</fullName>
    </submittedName>
</protein>
<dbReference type="Proteomes" id="UP000176377">
    <property type="component" value="Unassembled WGS sequence"/>
</dbReference>
<dbReference type="SUPFAM" id="SSF52518">
    <property type="entry name" value="Thiamin diphosphate-binding fold (THDP-binding)"/>
    <property type="match status" value="1"/>
</dbReference>
<evidence type="ECO:0000313" key="7">
    <source>
        <dbReference type="Proteomes" id="UP000176377"/>
    </source>
</evidence>